<feature type="compositionally biased region" description="Low complexity" evidence="1">
    <location>
        <begin position="387"/>
        <end position="402"/>
    </location>
</feature>
<name>A0A286UML3_9AGAM</name>
<feature type="compositionally biased region" description="Basic and acidic residues" evidence="1">
    <location>
        <begin position="119"/>
        <end position="134"/>
    </location>
</feature>
<feature type="region of interest" description="Disordered" evidence="1">
    <location>
        <begin position="892"/>
        <end position="912"/>
    </location>
</feature>
<comment type="caution">
    <text evidence="2">The sequence shown here is derived from an EMBL/GenBank/DDBJ whole genome shotgun (WGS) entry which is preliminary data.</text>
</comment>
<accession>A0A286UML3</accession>
<feature type="compositionally biased region" description="Basic residues" evidence="1">
    <location>
        <begin position="1160"/>
        <end position="1171"/>
    </location>
</feature>
<proteinExistence type="predicted"/>
<feature type="compositionally biased region" description="Polar residues" evidence="1">
    <location>
        <begin position="446"/>
        <end position="458"/>
    </location>
</feature>
<feature type="compositionally biased region" description="Polar residues" evidence="1">
    <location>
        <begin position="408"/>
        <end position="420"/>
    </location>
</feature>
<feature type="region of interest" description="Disordered" evidence="1">
    <location>
        <begin position="838"/>
        <end position="864"/>
    </location>
</feature>
<feature type="compositionally biased region" description="Polar residues" evidence="1">
    <location>
        <begin position="934"/>
        <end position="948"/>
    </location>
</feature>
<evidence type="ECO:0000313" key="2">
    <source>
        <dbReference type="EMBL" id="PAV20851.1"/>
    </source>
</evidence>
<feature type="region of interest" description="Disordered" evidence="1">
    <location>
        <begin position="78"/>
        <end position="135"/>
    </location>
</feature>
<feature type="compositionally biased region" description="Polar residues" evidence="1">
    <location>
        <begin position="846"/>
        <end position="855"/>
    </location>
</feature>
<evidence type="ECO:0000313" key="3">
    <source>
        <dbReference type="Proteomes" id="UP000217199"/>
    </source>
</evidence>
<feature type="compositionally biased region" description="Polar residues" evidence="1">
    <location>
        <begin position="85"/>
        <end position="103"/>
    </location>
</feature>
<keyword evidence="3" id="KW-1185">Reference proteome</keyword>
<feature type="compositionally biased region" description="Polar residues" evidence="1">
    <location>
        <begin position="280"/>
        <end position="314"/>
    </location>
</feature>
<feature type="region of interest" description="Disordered" evidence="1">
    <location>
        <begin position="1253"/>
        <end position="1310"/>
    </location>
</feature>
<feature type="region of interest" description="Disordered" evidence="1">
    <location>
        <begin position="512"/>
        <end position="565"/>
    </location>
</feature>
<feature type="compositionally biased region" description="Pro residues" evidence="1">
    <location>
        <begin position="236"/>
        <end position="247"/>
    </location>
</feature>
<evidence type="ECO:0000256" key="1">
    <source>
        <dbReference type="SAM" id="MobiDB-lite"/>
    </source>
</evidence>
<dbReference type="OrthoDB" id="3267881at2759"/>
<feature type="compositionally biased region" description="Basic and acidic residues" evidence="1">
    <location>
        <begin position="1098"/>
        <end position="1108"/>
    </location>
</feature>
<feature type="region of interest" description="Disordered" evidence="1">
    <location>
        <begin position="1079"/>
        <end position="1199"/>
    </location>
</feature>
<feature type="compositionally biased region" description="Polar residues" evidence="1">
    <location>
        <begin position="1139"/>
        <end position="1159"/>
    </location>
</feature>
<feature type="compositionally biased region" description="Polar residues" evidence="1">
    <location>
        <begin position="324"/>
        <end position="341"/>
    </location>
</feature>
<dbReference type="EMBL" id="NBII01000003">
    <property type="protein sequence ID" value="PAV20851.1"/>
    <property type="molecule type" value="Genomic_DNA"/>
</dbReference>
<feature type="compositionally biased region" description="Basic and acidic residues" evidence="1">
    <location>
        <begin position="1120"/>
        <end position="1138"/>
    </location>
</feature>
<feature type="compositionally biased region" description="Polar residues" evidence="1">
    <location>
        <begin position="629"/>
        <end position="646"/>
    </location>
</feature>
<feature type="compositionally biased region" description="Polar residues" evidence="1">
    <location>
        <begin position="150"/>
        <end position="163"/>
    </location>
</feature>
<dbReference type="InParanoid" id="A0A286UML3"/>
<feature type="region of interest" description="Disordered" evidence="1">
    <location>
        <begin position="148"/>
        <end position="257"/>
    </location>
</feature>
<organism evidence="2 3">
    <name type="scientific">Pyrrhoderma noxium</name>
    <dbReference type="NCBI Taxonomy" id="2282107"/>
    <lineage>
        <taxon>Eukaryota</taxon>
        <taxon>Fungi</taxon>
        <taxon>Dikarya</taxon>
        <taxon>Basidiomycota</taxon>
        <taxon>Agaricomycotina</taxon>
        <taxon>Agaricomycetes</taxon>
        <taxon>Hymenochaetales</taxon>
        <taxon>Hymenochaetaceae</taxon>
        <taxon>Pyrrhoderma</taxon>
    </lineage>
</organism>
<feature type="region of interest" description="Disordered" evidence="1">
    <location>
        <begin position="372"/>
        <end position="458"/>
    </location>
</feature>
<feature type="region of interest" description="Disordered" evidence="1">
    <location>
        <begin position="269"/>
        <end position="360"/>
    </location>
</feature>
<gene>
    <name evidence="2" type="ORF">PNOK_0347800</name>
</gene>
<feature type="region of interest" description="Disordered" evidence="1">
    <location>
        <begin position="609"/>
        <end position="647"/>
    </location>
</feature>
<feature type="compositionally biased region" description="Basic and acidic residues" evidence="1">
    <location>
        <begin position="1335"/>
        <end position="1353"/>
    </location>
</feature>
<dbReference type="Proteomes" id="UP000217199">
    <property type="component" value="Unassembled WGS sequence"/>
</dbReference>
<feature type="compositionally biased region" description="Polar residues" evidence="1">
    <location>
        <begin position="1014"/>
        <end position="1027"/>
    </location>
</feature>
<reference evidence="2 3" key="1">
    <citation type="journal article" date="2017" name="Mol. Ecol.">
        <title>Comparative and population genomic landscape of Phellinus noxius: A hypervariable fungus causing root rot in trees.</title>
        <authorList>
            <person name="Chung C.L."/>
            <person name="Lee T.J."/>
            <person name="Akiba M."/>
            <person name="Lee H.H."/>
            <person name="Kuo T.H."/>
            <person name="Liu D."/>
            <person name="Ke H.M."/>
            <person name="Yokoi T."/>
            <person name="Roa M.B."/>
            <person name="Lu M.J."/>
            <person name="Chang Y.Y."/>
            <person name="Ann P.J."/>
            <person name="Tsai J.N."/>
            <person name="Chen C.Y."/>
            <person name="Tzean S.S."/>
            <person name="Ota Y."/>
            <person name="Hattori T."/>
            <person name="Sahashi N."/>
            <person name="Liou R.F."/>
            <person name="Kikuchi T."/>
            <person name="Tsai I.J."/>
        </authorList>
    </citation>
    <scope>NUCLEOTIDE SEQUENCE [LARGE SCALE GENOMIC DNA]</scope>
    <source>
        <strain evidence="2 3">FFPRI411160</strain>
    </source>
</reference>
<feature type="compositionally biased region" description="Pro residues" evidence="1">
    <location>
        <begin position="196"/>
        <end position="205"/>
    </location>
</feature>
<feature type="compositionally biased region" description="Polar residues" evidence="1">
    <location>
        <begin position="547"/>
        <end position="565"/>
    </location>
</feature>
<feature type="region of interest" description="Disordered" evidence="1">
    <location>
        <begin position="1014"/>
        <end position="1033"/>
    </location>
</feature>
<sequence length="1439" mass="157985">MTDRSVYYSPLPSSHHLQETRLQQYLTTAMSIRERDRSRLSPEPRHEIMRPVSPFQNKRHPMHQQAQVVPRSQLQSHSHVSVSQPYTQHTNRPTTLTSRAQDVSHSTRTTHRTRPRQGVYKENEGTQKSHREADITPALRMMNFEKAITPPSSDAGHSQTAHSLLQVPSDKREQTRSTSPETGRRRNPGWRKPAPKYIPTPPSTPPTTMYERLPSRNDSLPLTVTTAHPVPVRAPTEPPRSHSPPSRPQRVIPDQQTPIMFRDMTSSFDHSRNRAPIHQPTKSLVATEIPNRTQNISASKSSSGHNEVPTQRQPAPTVRIRPPSSVSNTPINAVAKSSQVEARSGGHRAPTVHPQPKKVPSLTQLVAKVLPSRTPSPVHHPSKEDISLPMPLASHSSHSSNLAPPPLRSTSRINNSSSGRGDNLLVPNASIQVPPAQPLLRPPSGNVHTTSRPASPQVRGTLQVSASAPPPAQIINKLNESSANGSERIPHGKEKQVSEHTNVLSAPFCTSPPISQTESGLATPPVTPPGVTTSKEIEKHDVRDLPPSSSVVDITSPQTQVSQNRAPETPVLIDVPVRKSKEDSTISLAKHEVLVSKDTPQPQVLLATPGEISAEPEQQVPKRTDINHSKSSQTQKPQTVPITSSEPIRKLKSLSYSDVVSLPRNSNSPYSVGVNQKKTEIKNASSPDIRETNTIRARPRSPQPPTAISVVSSTLANVIIKQTNGKANSVQLSPQGSEHPIIRARTPQPRATSLPVHDVEKAQKGPVPPSQERIAPAENKIVTSKENLTAIRPTTPSLPSHSDPSSIAADDTVKEVRTPPLPSNWKETITRVTAVVDQKTGVDRSGSPQLTSSAKAHTGGESPATVLSDSWLQVGHETMDVEACINEVKARSNVGPSDVNDRKEESIPSLKSEVSVPKNVVHVIGVTNKKAEDSSVSSQALTPPSRSRSPVLKKKPPVHITTAELPAKPEIPIQEEVVSVTNKEEEWSLVSPGTVKNIEIPEDISADAAIPTVTTSSSEISQPSDASDTVVEIKKKNRDPIPYFEGDITTQLERRVVAKVEAPRAVRSVDFSLLSKGSNRVERAPQGLSSRGVSPLPKPRDHSLDFKKQAQTTTAPASVKADEHERIESEDQEVEKSHFASSNFMSQSTIPHNQTQSSVKSHKHHGHALHKRLPEVQNFRPPTPPTHYRKKRSDDMLPGEPVTAYVKPATHIIYPDTSTSYEPSFSGDSNILGSRSVAPTRNNVIDNSILFDDRTPFRSPSPISSATLEPEEHDISETEVFPEVPPKSQRTRDERRPEYSIQQATRGQVRYPSAPIGQAFAHTLTLPPSANTTRHIGDQQDERSLHSSHDRRPYHYHHASRAARSQSDKLPRSNKVQPVVRSRSTPIPSAKQRNRRGFWGIFGAWAKVFVMKVKTWTSSSTISTQSSFHHKYSNDDDDD</sequence>
<feature type="compositionally biased region" description="Polar residues" evidence="1">
    <location>
        <begin position="216"/>
        <end position="226"/>
    </location>
</feature>
<feature type="region of interest" description="Disordered" evidence="1">
    <location>
        <begin position="931"/>
        <end position="956"/>
    </location>
</feature>
<feature type="compositionally biased region" description="Basic and acidic residues" evidence="1">
    <location>
        <begin position="535"/>
        <end position="544"/>
    </location>
</feature>
<protein>
    <submittedName>
        <fullName evidence="2">Uncharacterized protein</fullName>
    </submittedName>
</protein>
<feature type="region of interest" description="Disordered" evidence="1">
    <location>
        <begin position="1327"/>
        <end position="1391"/>
    </location>
</feature>
<feature type="region of interest" description="Disordered" evidence="1">
    <location>
        <begin position="1419"/>
        <end position="1439"/>
    </location>
</feature>